<feature type="domain" description="ARID" evidence="4">
    <location>
        <begin position="126"/>
        <end position="222"/>
    </location>
</feature>
<name>A0A1Y2ADW7_9TREE</name>
<dbReference type="InterPro" id="IPR001606">
    <property type="entry name" value="ARID_dom"/>
</dbReference>
<sequence>MSRYDDSSQERRLKRLALEEQLRQLDEEERRASLPPGRFPTSSAPVASSSSHLSSYGHSSQYPAGSQWRYDPQSSRAAPAPLRSTYESVRTSPSTVDAVPHRPLNPSTPPSLQLPTPLTATYHHVPLPSPTQVHDYLVGHMKQPKGLHTGWEIDGRVIDVFRLFSAVVEAGGSSQVTANEQWTAIANAVGLSSISSSSGIAIAQHLRVFFLRTLGGLEVLWESTKAADDRSRASSTTSTTWSNLPAAQSSSAPQSLPKSRPSWAPALPTSASTKEQPGSSHLASRQNVSEPPGFHHASTSSEADSYYATGARQSIDVQRMQAVHQSTVSSRLANASHSATSHHAARTTPSVQRSSHLSSSAVPRPGAGISRVPTSSSRTTSNPEFHTSNNSQTILPTTVSPSMLMLGRPSSPSHTPTPSSATLHRNGHLPLQPAPLHLHNGHAAETAAQGSSSSHQPVEKVAPLNRVVENGMRFNPPSIKSFEDLVNSGALPLPKPSPELQIDNTGTLLQQYARRCHELRATIRKGKSDDARKLIYAEMVFWNKLLTILKHNPHISIPSVDDRQAQTSTHPASLHQSSLNNTTATSEGLPTTIPALGDPGDPKGPEPGKKRRGRPPRERLPGEKPARIRKPKVYPPGVEPPAKRPVIRPHKQASMEGGEGSNLPDDSIQQAAPFSPLLAGTPITLAHAMANGTSEAIDTNSMTVLAVSQAGLGTVEAGKVVQSTESSQNGSTSQVLPPPPHLTETTSSAHDTAPSGPAAPISKPKNPKHVEAARLRWVKRREALGLPPKEPRPPRKEPSNLPRPSGTPIRRVQAVSNSAPPKAKINRPIHTSVFSIKPPGAYTRASDYARSLPSNTPAEVHAYPPSQKIDETHSPRKVISLSSGVHVSRAKLRSQDARTPIRVVKRRESSASLPAVSTSQTGLISLSEPRLAVSKSTPSVSFAAQPSSGPPAKRPRPIVELPMKSALKPFTPIAAPSGLLRNGHTRFTLLGNGYRSGDDEDDTDDPIAGDLLDTLPLPTTPLSTRSKTSGGQPVISLRSTRSSRGSDTPVPLHILMSRDRRKSRSTDRTNPRSTPNMPQPLATRTSSASSLTAGSKPSKSSGSARSRRSRIMLRSRRARSLEPVRLSSRIRPTSRPTIAPFAKTSPRSVKRRPRSRSVGSKGPGSLRIHTPLAPKSEPSPTEVISPRRPRMIPVVELVTRRRRSALPIDRARVVIPISRTRRAKLIQRGVYDKFRDDDSDSEDLSRRRKAYVSLRPIKQLPRSSVARFARPRDPEPVPLRFLARPGPSILEPFKSILSESSLLNRCTEHRCGWKGCDAVLGSEVLLQRHVNARNHAALGSFAAGIRGTETLWRCRWKGCEEPCFSTIDDLKQHITARHISRTLICPYPDCGLTSPNVSHLSRHVMKQHDEDQPLPDSSLHTHLPPPFPIPLDQPLPEAARTDLLACPIILGTAYSSAYRREWVRHKVQTHCLAGDDPVVHVEHPPHMLEHISVSSESVPDTDPVHERVRTVVVELPTRKRSLLGL</sequence>
<dbReference type="PROSITE" id="PS51011">
    <property type="entry name" value="ARID"/>
    <property type="match status" value="1"/>
</dbReference>
<feature type="region of interest" description="Disordered" evidence="2">
    <location>
        <begin position="561"/>
        <end position="669"/>
    </location>
</feature>
<feature type="compositionally biased region" description="Polar residues" evidence="2">
    <location>
        <begin position="721"/>
        <end position="735"/>
    </location>
</feature>
<accession>A0A1Y2ADW7</accession>
<feature type="region of interest" description="Disordered" evidence="2">
    <location>
        <begin position="318"/>
        <end position="436"/>
    </location>
</feature>
<dbReference type="STRING" id="71784.A0A1Y2ADW7"/>
<evidence type="ECO:0000256" key="1">
    <source>
        <dbReference type="PROSITE-ProRule" id="PRU00042"/>
    </source>
</evidence>
<feature type="compositionally biased region" description="Polar residues" evidence="2">
    <location>
        <begin position="323"/>
        <end position="332"/>
    </location>
</feature>
<dbReference type="InterPro" id="IPR036431">
    <property type="entry name" value="ARID_dom_sf"/>
</dbReference>
<keyword evidence="1" id="KW-0862">Zinc</keyword>
<dbReference type="GO" id="GO:0008270">
    <property type="term" value="F:zinc ion binding"/>
    <property type="evidence" value="ECO:0007669"/>
    <property type="project" value="UniProtKB-KW"/>
</dbReference>
<proteinExistence type="predicted"/>
<feature type="compositionally biased region" description="Basic and acidic residues" evidence="2">
    <location>
        <begin position="789"/>
        <end position="798"/>
    </location>
</feature>
<keyword evidence="1" id="KW-0479">Metal-binding</keyword>
<feature type="compositionally biased region" description="Low complexity" evidence="2">
    <location>
        <begin position="1010"/>
        <end position="1022"/>
    </location>
</feature>
<dbReference type="Proteomes" id="UP000193986">
    <property type="component" value="Unassembled WGS sequence"/>
</dbReference>
<reference evidence="5 6" key="1">
    <citation type="submission" date="2016-07" db="EMBL/GenBank/DDBJ databases">
        <title>Pervasive Adenine N6-methylation of Active Genes in Fungi.</title>
        <authorList>
            <consortium name="DOE Joint Genome Institute"/>
            <person name="Mondo S.J."/>
            <person name="Dannebaum R.O."/>
            <person name="Kuo R.C."/>
            <person name="Labutti K."/>
            <person name="Haridas S."/>
            <person name="Kuo A."/>
            <person name="Salamov A."/>
            <person name="Ahrendt S.R."/>
            <person name="Lipzen A."/>
            <person name="Sullivan W."/>
            <person name="Andreopoulos W.B."/>
            <person name="Clum A."/>
            <person name="Lindquist E."/>
            <person name="Daum C."/>
            <person name="Ramamoorthy G.K."/>
            <person name="Gryganskyi A."/>
            <person name="Culley D."/>
            <person name="Magnuson J.K."/>
            <person name="James T.Y."/>
            <person name="O'Malley M.A."/>
            <person name="Stajich J.E."/>
            <person name="Spatafora J.W."/>
            <person name="Visel A."/>
            <person name="Grigoriev I.V."/>
        </authorList>
    </citation>
    <scope>NUCLEOTIDE SEQUENCE [LARGE SCALE GENOMIC DNA]</scope>
    <source>
        <strain evidence="5 6">68-887.2</strain>
    </source>
</reference>
<evidence type="ECO:0000259" key="4">
    <source>
        <dbReference type="PROSITE" id="PS51011"/>
    </source>
</evidence>
<dbReference type="SMART" id="SM00355">
    <property type="entry name" value="ZnF_C2H2"/>
    <property type="match status" value="3"/>
</dbReference>
<dbReference type="OrthoDB" id="2575524at2759"/>
<feature type="region of interest" description="Disordered" evidence="2">
    <location>
        <begin position="781"/>
        <end position="810"/>
    </location>
</feature>
<dbReference type="EMBL" id="MCFC01000127">
    <property type="protein sequence ID" value="ORY20712.1"/>
    <property type="molecule type" value="Genomic_DNA"/>
</dbReference>
<gene>
    <name evidence="5" type="ORF">BCR39DRAFT_554918</name>
</gene>
<dbReference type="Gene3D" id="1.10.150.60">
    <property type="entry name" value="ARID DNA-binding domain"/>
    <property type="match status" value="1"/>
</dbReference>
<feature type="region of interest" description="Disordered" evidence="2">
    <location>
        <begin position="24"/>
        <end position="112"/>
    </location>
</feature>
<feature type="compositionally biased region" description="Low complexity" evidence="2">
    <location>
        <begin position="1082"/>
        <end position="1104"/>
    </location>
</feature>
<feature type="compositionally biased region" description="Basic residues" evidence="2">
    <location>
        <begin position="1105"/>
        <end position="1118"/>
    </location>
</feature>
<dbReference type="Gene3D" id="3.30.160.60">
    <property type="entry name" value="Classic Zinc Finger"/>
    <property type="match status" value="1"/>
</dbReference>
<feature type="compositionally biased region" description="Polar residues" evidence="2">
    <location>
        <begin position="85"/>
        <end position="95"/>
    </location>
</feature>
<feature type="compositionally biased region" description="Acidic residues" evidence="2">
    <location>
        <begin position="998"/>
        <end position="1007"/>
    </location>
</feature>
<feature type="compositionally biased region" description="Polar residues" evidence="2">
    <location>
        <begin position="565"/>
        <end position="589"/>
    </location>
</feature>
<evidence type="ECO:0000256" key="2">
    <source>
        <dbReference type="SAM" id="MobiDB-lite"/>
    </source>
</evidence>
<feature type="domain" description="C2H2-type" evidence="3">
    <location>
        <begin position="1383"/>
        <end position="1413"/>
    </location>
</feature>
<organism evidence="5 6">
    <name type="scientific">Naematelia encephala</name>
    <dbReference type="NCBI Taxonomy" id="71784"/>
    <lineage>
        <taxon>Eukaryota</taxon>
        <taxon>Fungi</taxon>
        <taxon>Dikarya</taxon>
        <taxon>Basidiomycota</taxon>
        <taxon>Agaricomycotina</taxon>
        <taxon>Tremellomycetes</taxon>
        <taxon>Tremellales</taxon>
        <taxon>Naemateliaceae</taxon>
        <taxon>Naematelia</taxon>
    </lineage>
</organism>
<feature type="compositionally biased region" description="Basic and acidic residues" evidence="2">
    <location>
        <begin position="615"/>
        <end position="626"/>
    </location>
</feature>
<dbReference type="Pfam" id="PF01388">
    <property type="entry name" value="ARID"/>
    <property type="match status" value="1"/>
</dbReference>
<feature type="compositionally biased region" description="Low complexity" evidence="2">
    <location>
        <begin position="1156"/>
        <end position="1165"/>
    </location>
</feature>
<dbReference type="SMART" id="SM00501">
    <property type="entry name" value="BRIGHT"/>
    <property type="match status" value="1"/>
</dbReference>
<evidence type="ECO:0000259" key="3">
    <source>
        <dbReference type="PROSITE" id="PS50157"/>
    </source>
</evidence>
<feature type="compositionally biased region" description="Low complexity" evidence="2">
    <location>
        <begin position="409"/>
        <end position="420"/>
    </location>
</feature>
<feature type="compositionally biased region" description="Polar residues" evidence="2">
    <location>
        <begin position="349"/>
        <end position="361"/>
    </location>
</feature>
<feature type="compositionally biased region" description="Low complexity" evidence="2">
    <location>
        <begin position="42"/>
        <end position="60"/>
    </location>
</feature>
<feature type="region of interest" description="Disordered" evidence="2">
    <location>
        <begin position="720"/>
        <end position="769"/>
    </location>
</feature>
<dbReference type="InParanoid" id="A0A1Y2ADW7"/>
<keyword evidence="6" id="KW-1185">Reference proteome</keyword>
<dbReference type="SUPFAM" id="SSF46774">
    <property type="entry name" value="ARID-like"/>
    <property type="match status" value="1"/>
</dbReference>
<feature type="region of interest" description="Disordered" evidence="2">
    <location>
        <begin position="225"/>
        <end position="303"/>
    </location>
</feature>
<feature type="compositionally biased region" description="Polar residues" evidence="2">
    <location>
        <begin position="382"/>
        <end position="401"/>
    </location>
</feature>
<comment type="caution">
    <text evidence="5">The sequence shown here is derived from an EMBL/GenBank/DDBJ whole genome shotgun (WGS) entry which is preliminary data.</text>
</comment>
<feature type="compositionally biased region" description="Low complexity" evidence="2">
    <location>
        <begin position="333"/>
        <end position="348"/>
    </location>
</feature>
<dbReference type="CDD" id="cd16100">
    <property type="entry name" value="ARID"/>
    <property type="match status" value="1"/>
</dbReference>
<keyword evidence="1" id="KW-0863">Zinc-finger</keyword>
<evidence type="ECO:0000313" key="6">
    <source>
        <dbReference type="Proteomes" id="UP000193986"/>
    </source>
</evidence>
<dbReference type="PROSITE" id="PS50157">
    <property type="entry name" value="ZINC_FINGER_C2H2_2"/>
    <property type="match status" value="1"/>
</dbReference>
<dbReference type="InterPro" id="IPR013087">
    <property type="entry name" value="Znf_C2H2_type"/>
</dbReference>
<feature type="compositionally biased region" description="Polar residues" evidence="2">
    <location>
        <begin position="269"/>
        <end position="289"/>
    </location>
</feature>
<feature type="compositionally biased region" description="Polar residues" evidence="2">
    <location>
        <begin position="1023"/>
        <end position="1046"/>
    </location>
</feature>
<dbReference type="GO" id="GO:0003677">
    <property type="term" value="F:DNA binding"/>
    <property type="evidence" value="ECO:0007669"/>
    <property type="project" value="InterPro"/>
</dbReference>
<protein>
    <recommendedName>
        <fullName evidence="7">ARID domain-containing protein</fullName>
    </recommendedName>
</protein>
<dbReference type="SMART" id="SM01014">
    <property type="entry name" value="ARID"/>
    <property type="match status" value="1"/>
</dbReference>
<feature type="region of interest" description="Disordered" evidence="2">
    <location>
        <begin position="993"/>
        <end position="1185"/>
    </location>
</feature>
<evidence type="ECO:0000313" key="5">
    <source>
        <dbReference type="EMBL" id="ORY20712.1"/>
    </source>
</evidence>
<evidence type="ECO:0008006" key="7">
    <source>
        <dbReference type="Google" id="ProtNLM"/>
    </source>
</evidence>
<feature type="compositionally biased region" description="Low complexity" evidence="2">
    <location>
        <begin position="233"/>
        <end position="257"/>
    </location>
</feature>